<sequence>MSTKSQAIASLLLIAICSSMLVQTDLAQLPPRDLIQRWSTLTSTPGRVMDIITGFSFLKFSFCSCAFGNFARLCSWSMGGLGVEKGSWRRPLAMVARACDAIGEEPAVMAPRSLGMMTAILLVEILASNP</sequence>
<organism evidence="3 4">
    <name type="scientific">Salix viminalis</name>
    <name type="common">Common osier</name>
    <name type="synonym">Basket willow</name>
    <dbReference type="NCBI Taxonomy" id="40686"/>
    <lineage>
        <taxon>Eukaryota</taxon>
        <taxon>Viridiplantae</taxon>
        <taxon>Streptophyta</taxon>
        <taxon>Embryophyta</taxon>
        <taxon>Tracheophyta</taxon>
        <taxon>Spermatophyta</taxon>
        <taxon>Magnoliopsida</taxon>
        <taxon>eudicotyledons</taxon>
        <taxon>Gunneridae</taxon>
        <taxon>Pentapetalae</taxon>
        <taxon>rosids</taxon>
        <taxon>fabids</taxon>
        <taxon>Malpighiales</taxon>
        <taxon>Salicaceae</taxon>
        <taxon>Saliceae</taxon>
        <taxon>Salix</taxon>
    </lineage>
</organism>
<keyword evidence="4" id="KW-1185">Reference proteome</keyword>
<keyword evidence="1" id="KW-0812">Transmembrane</keyword>
<dbReference type="AlphaFoldDB" id="A0A9Q0V7B2"/>
<proteinExistence type="predicted"/>
<evidence type="ECO:0000256" key="1">
    <source>
        <dbReference type="SAM" id="Phobius"/>
    </source>
</evidence>
<protein>
    <submittedName>
        <fullName evidence="3">Uncharacterized protein</fullName>
    </submittedName>
</protein>
<feature type="transmembrane region" description="Helical" evidence="1">
    <location>
        <begin position="51"/>
        <end position="71"/>
    </location>
</feature>
<accession>A0A9Q0V7B2</accession>
<dbReference type="EMBL" id="JAPFFL010000002">
    <property type="protein sequence ID" value="KAJ6743046.1"/>
    <property type="molecule type" value="Genomic_DNA"/>
</dbReference>
<keyword evidence="1" id="KW-0472">Membrane</keyword>
<evidence type="ECO:0000313" key="4">
    <source>
        <dbReference type="Proteomes" id="UP001151529"/>
    </source>
</evidence>
<dbReference type="Proteomes" id="UP001151529">
    <property type="component" value="Chromosome 6"/>
</dbReference>
<keyword evidence="1" id="KW-1133">Transmembrane helix</keyword>
<name>A0A9Q0V7B2_SALVM</name>
<feature type="chain" id="PRO_5040490425" evidence="2">
    <location>
        <begin position="28"/>
        <end position="130"/>
    </location>
</feature>
<gene>
    <name evidence="3" type="ORF">OIU85_017065</name>
</gene>
<evidence type="ECO:0000256" key="2">
    <source>
        <dbReference type="SAM" id="SignalP"/>
    </source>
</evidence>
<evidence type="ECO:0000313" key="3">
    <source>
        <dbReference type="EMBL" id="KAJ6743046.1"/>
    </source>
</evidence>
<reference evidence="3" key="2">
    <citation type="journal article" date="2023" name="Int. J. Mol. Sci.">
        <title>De Novo Assembly and Annotation of 11 Diverse Shrub Willow (Salix) Genomes Reveals Novel Gene Organization in Sex-Linked Regions.</title>
        <authorList>
            <person name="Hyden B."/>
            <person name="Feng K."/>
            <person name="Yates T.B."/>
            <person name="Jawdy S."/>
            <person name="Cereghino C."/>
            <person name="Smart L.B."/>
            <person name="Muchero W."/>
        </authorList>
    </citation>
    <scope>NUCLEOTIDE SEQUENCE [LARGE SCALE GENOMIC DNA]</scope>
    <source>
        <tissue evidence="3">Shoot tip</tissue>
    </source>
</reference>
<feature type="signal peptide" evidence="2">
    <location>
        <begin position="1"/>
        <end position="27"/>
    </location>
</feature>
<comment type="caution">
    <text evidence="3">The sequence shown here is derived from an EMBL/GenBank/DDBJ whole genome shotgun (WGS) entry which is preliminary data.</text>
</comment>
<reference evidence="3" key="1">
    <citation type="submission" date="2022-11" db="EMBL/GenBank/DDBJ databases">
        <authorList>
            <person name="Hyden B.L."/>
            <person name="Feng K."/>
            <person name="Yates T."/>
            <person name="Jawdy S."/>
            <person name="Smart L.B."/>
            <person name="Muchero W."/>
        </authorList>
    </citation>
    <scope>NUCLEOTIDE SEQUENCE</scope>
    <source>
        <tissue evidence="3">Shoot tip</tissue>
    </source>
</reference>
<keyword evidence="2" id="KW-0732">Signal</keyword>
<dbReference type="OrthoDB" id="10426213at2759"/>